<gene>
    <name evidence="1" type="ORF">BV25DRAFT_1773520</name>
</gene>
<reference evidence="1" key="2">
    <citation type="journal article" date="2022" name="New Phytol.">
        <title>Evolutionary transition to the ectomycorrhizal habit in the genomes of a hyperdiverse lineage of mushroom-forming fungi.</title>
        <authorList>
            <person name="Looney B."/>
            <person name="Miyauchi S."/>
            <person name="Morin E."/>
            <person name="Drula E."/>
            <person name="Courty P.E."/>
            <person name="Kohler A."/>
            <person name="Kuo A."/>
            <person name="LaButti K."/>
            <person name="Pangilinan J."/>
            <person name="Lipzen A."/>
            <person name="Riley R."/>
            <person name="Andreopoulos W."/>
            <person name="He G."/>
            <person name="Johnson J."/>
            <person name="Nolan M."/>
            <person name="Tritt A."/>
            <person name="Barry K.W."/>
            <person name="Grigoriev I.V."/>
            <person name="Nagy L.G."/>
            <person name="Hibbett D."/>
            <person name="Henrissat B."/>
            <person name="Matheny P.B."/>
            <person name="Labbe J."/>
            <person name="Martin F.M."/>
        </authorList>
    </citation>
    <scope>NUCLEOTIDE SEQUENCE</scope>
    <source>
        <strain evidence="1">HHB10654</strain>
    </source>
</reference>
<feature type="non-terminal residue" evidence="1">
    <location>
        <position position="64"/>
    </location>
</feature>
<evidence type="ECO:0000313" key="1">
    <source>
        <dbReference type="EMBL" id="KAI0055192.1"/>
    </source>
</evidence>
<dbReference type="Proteomes" id="UP000814140">
    <property type="component" value="Unassembled WGS sequence"/>
</dbReference>
<sequence>RSWFISRMRRFLPTSFAGHSLRAGGATHFASEGWPDDRIQALGRWSSEAFRIYIRKNPVFLQAL</sequence>
<name>A0ACB8SFZ6_9AGAM</name>
<accession>A0ACB8SFZ6</accession>
<reference evidence="1" key="1">
    <citation type="submission" date="2021-03" db="EMBL/GenBank/DDBJ databases">
        <authorList>
            <consortium name="DOE Joint Genome Institute"/>
            <person name="Ahrendt S."/>
            <person name="Looney B.P."/>
            <person name="Miyauchi S."/>
            <person name="Morin E."/>
            <person name="Drula E."/>
            <person name="Courty P.E."/>
            <person name="Chicoki N."/>
            <person name="Fauchery L."/>
            <person name="Kohler A."/>
            <person name="Kuo A."/>
            <person name="Labutti K."/>
            <person name="Pangilinan J."/>
            <person name="Lipzen A."/>
            <person name="Riley R."/>
            <person name="Andreopoulos W."/>
            <person name="He G."/>
            <person name="Johnson J."/>
            <person name="Barry K.W."/>
            <person name="Grigoriev I.V."/>
            <person name="Nagy L."/>
            <person name="Hibbett D."/>
            <person name="Henrissat B."/>
            <person name="Matheny P.B."/>
            <person name="Labbe J."/>
            <person name="Martin F."/>
        </authorList>
    </citation>
    <scope>NUCLEOTIDE SEQUENCE</scope>
    <source>
        <strain evidence="1">HHB10654</strain>
    </source>
</reference>
<feature type="non-terminal residue" evidence="1">
    <location>
        <position position="1"/>
    </location>
</feature>
<dbReference type="EMBL" id="MU277305">
    <property type="protein sequence ID" value="KAI0055192.1"/>
    <property type="molecule type" value="Genomic_DNA"/>
</dbReference>
<organism evidence="1 2">
    <name type="scientific">Artomyces pyxidatus</name>
    <dbReference type="NCBI Taxonomy" id="48021"/>
    <lineage>
        <taxon>Eukaryota</taxon>
        <taxon>Fungi</taxon>
        <taxon>Dikarya</taxon>
        <taxon>Basidiomycota</taxon>
        <taxon>Agaricomycotina</taxon>
        <taxon>Agaricomycetes</taxon>
        <taxon>Russulales</taxon>
        <taxon>Auriscalpiaceae</taxon>
        <taxon>Artomyces</taxon>
    </lineage>
</organism>
<comment type="caution">
    <text evidence="1">The sequence shown here is derived from an EMBL/GenBank/DDBJ whole genome shotgun (WGS) entry which is preliminary data.</text>
</comment>
<protein>
    <submittedName>
        <fullName evidence="1">Uncharacterized protein</fullName>
    </submittedName>
</protein>
<keyword evidence="2" id="KW-1185">Reference proteome</keyword>
<proteinExistence type="predicted"/>
<evidence type="ECO:0000313" key="2">
    <source>
        <dbReference type="Proteomes" id="UP000814140"/>
    </source>
</evidence>